<keyword evidence="4" id="KW-0813">Transport</keyword>
<dbReference type="PANTHER" id="PTHR46902:SF1">
    <property type="entry name" value="DOMON DOMAIN-CONTAINING PROTEIN FRRS1L"/>
    <property type="match status" value="1"/>
</dbReference>
<dbReference type="Gene3D" id="1.20.120.1770">
    <property type="match status" value="1"/>
</dbReference>
<dbReference type="PROSITE" id="PS51019">
    <property type="entry name" value="REELIN"/>
    <property type="match status" value="1"/>
</dbReference>
<evidence type="ECO:0008006" key="18">
    <source>
        <dbReference type="Google" id="ProtNLM"/>
    </source>
</evidence>
<comment type="similarity">
    <text evidence="3">Belongs to the FRRS1 family.</text>
</comment>
<reference evidence="16" key="1">
    <citation type="submission" date="2021-12" db="EMBL/GenBank/DDBJ databases">
        <authorList>
            <person name="King R."/>
        </authorList>
    </citation>
    <scope>NUCLEOTIDE SEQUENCE</scope>
</reference>
<evidence type="ECO:0000256" key="8">
    <source>
        <dbReference type="ARBA" id="ARBA00023004"/>
    </source>
</evidence>
<feature type="transmembrane region" description="Helical" evidence="11">
    <location>
        <begin position="555"/>
        <end position="582"/>
    </location>
</feature>
<evidence type="ECO:0000256" key="2">
    <source>
        <dbReference type="ARBA" id="ARBA00004141"/>
    </source>
</evidence>
<dbReference type="SMART" id="SM00665">
    <property type="entry name" value="B561"/>
    <property type="match status" value="1"/>
</dbReference>
<evidence type="ECO:0000313" key="17">
    <source>
        <dbReference type="Proteomes" id="UP001152759"/>
    </source>
</evidence>
<evidence type="ECO:0000256" key="1">
    <source>
        <dbReference type="ARBA" id="ARBA00001970"/>
    </source>
</evidence>
<feature type="transmembrane region" description="Helical" evidence="11">
    <location>
        <begin position="666"/>
        <end position="689"/>
    </location>
</feature>
<keyword evidence="6" id="KW-0249">Electron transport</keyword>
<dbReference type="Gene3D" id="2.60.40.4060">
    <property type="entry name" value="Reeler domain"/>
    <property type="match status" value="1"/>
</dbReference>
<evidence type="ECO:0000313" key="16">
    <source>
        <dbReference type="EMBL" id="CAH0382734.1"/>
    </source>
</evidence>
<dbReference type="EMBL" id="OU963871">
    <property type="protein sequence ID" value="CAH0382734.1"/>
    <property type="molecule type" value="Genomic_DNA"/>
</dbReference>
<evidence type="ECO:0000256" key="5">
    <source>
        <dbReference type="ARBA" id="ARBA00022692"/>
    </source>
</evidence>
<feature type="domain" description="DOMON" evidence="13">
    <location>
        <begin position="398"/>
        <end position="519"/>
    </location>
</feature>
<evidence type="ECO:0000256" key="10">
    <source>
        <dbReference type="ARBA" id="ARBA00023180"/>
    </source>
</evidence>
<dbReference type="CDD" id="cd08760">
    <property type="entry name" value="Cyt_b561_FRRS1_like"/>
    <property type="match status" value="1"/>
</dbReference>
<dbReference type="InterPro" id="IPR042307">
    <property type="entry name" value="Reeler_sf"/>
</dbReference>
<evidence type="ECO:0000259" key="14">
    <source>
        <dbReference type="PROSITE" id="PS50939"/>
    </source>
</evidence>
<sequence>MGSGMGLSALTLLLLGAVELCGGYKAGAPLFACRTMTPGHGAPAQSDLAPYTLSADPVGPPDAGRVRVNLVAPRGAFFVGYLIQARNLKTEDAVGSFVRVPQDASLIDCGNKGSAITQRDNKRKRTVDVDWEAPDGWNDDVQFLATVVLNYTTFWTKMESDAIQIVKRGAPPQRPADVNAPQDQDLSAWENQLYSGCGSTKNCVGAPPNCFQSKTCTAVGTISRQNDGNFLIEMLAKNSKYVAYGFSDDIKMGGDAVIECEGGDDGRVQAFRSWNVPNNKKNVRRPEDQVDFSLQRSLRSDGAIACSLVLSSQFSALDSETFRPIQFDLDNNEYHALLAAGSALKQNTVGFHDVAYVSSPEKKVLSNYRKVIKRDEIFDGCGATKNCFGIPQGCIELQSCTAVATFMVQGTRYIFEMKANGAAYVAVGLSEDNKMGGDAVMECVHEGSASSNSIRAYTSWNKPGDKANERLGENGITLLNGTYVDGTIYCKLIRDPVTTVKGKVFDLTRDEYNVLLAAGSTLKPSGVGYHDVAVDATAQKKALSDVSAFTASTKIFVHLHGVFMVSAWIGAASIGIVLARYYKQTWVGSRLCTKDQWFAWHRFLMVITWLLSVSGGIIIFYEVGGWVQGPSETHALLGVITTSLAFIQPIGAYLRPHPESSKRWVFNWLHWLIGNGAHIVGIVTIFLAVEIGKAELPPWTDWILVAYVAYYVLVHLILSVSGCMSEQQKQQRVNSFPMKDMHLSRSPSYIERKSDAPYSGFRKFILFLYVLGIIAVTAVLNVMIVYAPIEKNWDSMKEMIMP</sequence>
<accession>A0A9P0EX10</accession>
<dbReference type="InterPro" id="IPR005018">
    <property type="entry name" value="DOMON_domain"/>
</dbReference>
<dbReference type="Proteomes" id="UP001152759">
    <property type="component" value="Chromosome 10"/>
</dbReference>
<dbReference type="InterPro" id="IPR006593">
    <property type="entry name" value="Cyt_b561/ferric_Rdtase_TM"/>
</dbReference>
<dbReference type="CDD" id="cd08544">
    <property type="entry name" value="Reeler"/>
    <property type="match status" value="1"/>
</dbReference>
<gene>
    <name evidence="16" type="ORF">BEMITA_LOCUS2238</name>
</gene>
<keyword evidence="7 11" id="KW-1133">Transmembrane helix</keyword>
<dbReference type="InterPro" id="IPR002861">
    <property type="entry name" value="Reeler_dom"/>
</dbReference>
<dbReference type="GO" id="GO:0016020">
    <property type="term" value="C:membrane"/>
    <property type="evidence" value="ECO:0007669"/>
    <property type="project" value="UniProtKB-SubCell"/>
</dbReference>
<feature type="transmembrane region" description="Helical" evidence="11">
    <location>
        <begin position="603"/>
        <end position="621"/>
    </location>
</feature>
<proteinExistence type="inferred from homology"/>
<evidence type="ECO:0000256" key="9">
    <source>
        <dbReference type="ARBA" id="ARBA00023136"/>
    </source>
</evidence>
<evidence type="ECO:0000259" key="15">
    <source>
        <dbReference type="PROSITE" id="PS51019"/>
    </source>
</evidence>
<keyword evidence="12" id="KW-0732">Signal</keyword>
<dbReference type="Pfam" id="PF03351">
    <property type="entry name" value="DOMON"/>
    <property type="match status" value="1"/>
</dbReference>
<keyword evidence="9 11" id="KW-0472">Membrane</keyword>
<evidence type="ECO:0000256" key="11">
    <source>
        <dbReference type="SAM" id="Phobius"/>
    </source>
</evidence>
<evidence type="ECO:0000256" key="3">
    <source>
        <dbReference type="ARBA" id="ARBA00009195"/>
    </source>
</evidence>
<feature type="signal peptide" evidence="12">
    <location>
        <begin position="1"/>
        <end position="23"/>
    </location>
</feature>
<evidence type="ECO:0000256" key="4">
    <source>
        <dbReference type="ARBA" id="ARBA00022448"/>
    </source>
</evidence>
<feature type="transmembrane region" description="Helical" evidence="11">
    <location>
        <begin position="764"/>
        <end position="789"/>
    </location>
</feature>
<feature type="transmembrane region" description="Helical" evidence="11">
    <location>
        <begin position="633"/>
        <end position="654"/>
    </location>
</feature>
<dbReference type="CDD" id="cd09628">
    <property type="entry name" value="DOMON_SDR_2_like"/>
    <property type="match status" value="2"/>
</dbReference>
<feature type="chain" id="PRO_5040177788" description="Ferric-chelate reductase 1" evidence="12">
    <location>
        <begin position="24"/>
        <end position="802"/>
    </location>
</feature>
<dbReference type="PROSITE" id="PS50836">
    <property type="entry name" value="DOMON"/>
    <property type="match status" value="2"/>
</dbReference>
<dbReference type="SMART" id="SM00664">
    <property type="entry name" value="DoH"/>
    <property type="match status" value="2"/>
</dbReference>
<keyword evidence="8" id="KW-0408">Iron</keyword>
<comment type="subcellular location">
    <subcellularLocation>
        <location evidence="2">Membrane</location>
        <topology evidence="2">Multi-pass membrane protein</topology>
    </subcellularLocation>
</comment>
<dbReference type="GO" id="GO:1900449">
    <property type="term" value="P:regulation of glutamate receptor signaling pathway"/>
    <property type="evidence" value="ECO:0007669"/>
    <property type="project" value="InterPro"/>
</dbReference>
<evidence type="ECO:0000256" key="6">
    <source>
        <dbReference type="ARBA" id="ARBA00022982"/>
    </source>
</evidence>
<name>A0A9P0EX10_BEMTA</name>
<evidence type="ECO:0000259" key="13">
    <source>
        <dbReference type="PROSITE" id="PS50836"/>
    </source>
</evidence>
<protein>
    <recommendedName>
        <fullName evidence="18">Ferric-chelate reductase 1</fullName>
    </recommendedName>
</protein>
<organism evidence="16 17">
    <name type="scientific">Bemisia tabaci</name>
    <name type="common">Sweetpotato whitefly</name>
    <name type="synonym">Aleurodes tabaci</name>
    <dbReference type="NCBI Taxonomy" id="7038"/>
    <lineage>
        <taxon>Eukaryota</taxon>
        <taxon>Metazoa</taxon>
        <taxon>Ecdysozoa</taxon>
        <taxon>Arthropoda</taxon>
        <taxon>Hexapoda</taxon>
        <taxon>Insecta</taxon>
        <taxon>Pterygota</taxon>
        <taxon>Neoptera</taxon>
        <taxon>Paraneoptera</taxon>
        <taxon>Hemiptera</taxon>
        <taxon>Sternorrhyncha</taxon>
        <taxon>Aleyrodoidea</taxon>
        <taxon>Aleyrodidae</taxon>
        <taxon>Aleyrodinae</taxon>
        <taxon>Bemisia</taxon>
    </lineage>
</organism>
<comment type="cofactor">
    <cofactor evidence="1">
        <name>heme b</name>
        <dbReference type="ChEBI" id="CHEBI:60344"/>
    </cofactor>
</comment>
<feature type="domain" description="Cytochrome b561" evidence="14">
    <location>
        <begin position="523"/>
        <end position="724"/>
    </location>
</feature>
<dbReference type="PANTHER" id="PTHR46902">
    <property type="entry name" value="DOMON DOMAIN-CONTAINING PROTEIN FRRS1L"/>
    <property type="match status" value="1"/>
</dbReference>
<feature type="domain" description="Reelin" evidence="15">
    <location>
        <begin position="14"/>
        <end position="181"/>
    </location>
</feature>
<dbReference type="GO" id="GO:0099072">
    <property type="term" value="P:regulation of postsynaptic membrane neurotransmitter receptor levels"/>
    <property type="evidence" value="ECO:0007669"/>
    <property type="project" value="TreeGrafter"/>
</dbReference>
<feature type="transmembrane region" description="Helical" evidence="11">
    <location>
        <begin position="701"/>
        <end position="724"/>
    </location>
</feature>
<evidence type="ECO:0000256" key="7">
    <source>
        <dbReference type="ARBA" id="ARBA00022989"/>
    </source>
</evidence>
<dbReference type="PROSITE" id="PS50939">
    <property type="entry name" value="CYTOCHROME_B561"/>
    <property type="match status" value="1"/>
</dbReference>
<dbReference type="InterPro" id="IPR042789">
    <property type="entry name" value="FRRS1L"/>
</dbReference>
<keyword evidence="5 11" id="KW-0812">Transmembrane</keyword>
<evidence type="ECO:0000256" key="12">
    <source>
        <dbReference type="SAM" id="SignalP"/>
    </source>
</evidence>
<feature type="domain" description="DOMON" evidence="13">
    <location>
        <begin position="213"/>
        <end position="341"/>
    </location>
</feature>
<dbReference type="Pfam" id="PF02014">
    <property type="entry name" value="Reeler"/>
    <property type="match status" value="1"/>
</dbReference>
<keyword evidence="10" id="KW-0325">Glycoprotein</keyword>
<keyword evidence="17" id="KW-1185">Reference proteome</keyword>
<dbReference type="AlphaFoldDB" id="A0A9P0EX10"/>